<dbReference type="EMBL" id="BSPK01000020">
    <property type="protein sequence ID" value="GLS63240.1"/>
    <property type="molecule type" value="Genomic_DNA"/>
</dbReference>
<evidence type="ECO:0000313" key="4">
    <source>
        <dbReference type="Proteomes" id="UP000321960"/>
    </source>
</evidence>
<name>A0A512J422_9HYPH</name>
<reference evidence="5" key="2">
    <citation type="journal article" date="2019" name="Int. J. Syst. Evol. Microbiol.">
        <title>The Global Catalogue of Microorganisms (GCM) 10K type strain sequencing project: providing services to taxonomists for standard genome sequencing and annotation.</title>
        <authorList>
            <consortium name="The Broad Institute Genomics Platform"/>
            <consortium name="The Broad Institute Genome Sequencing Center for Infectious Disease"/>
            <person name="Wu L."/>
            <person name="Ma J."/>
        </authorList>
    </citation>
    <scope>NUCLEOTIDE SEQUENCE [LARGE SCALE GENOMIC DNA]</scope>
    <source>
        <strain evidence="5">NBRC 107715</strain>
    </source>
</reference>
<evidence type="ECO:0000313" key="3">
    <source>
        <dbReference type="EMBL" id="GLS63240.1"/>
    </source>
</evidence>
<evidence type="ECO:0000313" key="5">
    <source>
        <dbReference type="Proteomes" id="UP001156856"/>
    </source>
</evidence>
<dbReference type="EMBL" id="BJZU01000050">
    <property type="protein sequence ID" value="GEP04705.1"/>
    <property type="molecule type" value="Genomic_DNA"/>
</dbReference>
<reference evidence="3" key="1">
    <citation type="journal article" date="2014" name="Int. J. Syst. Evol. Microbiol.">
        <title>Complete genome of a new Firmicutes species belonging to the dominant human colonic microbiota ('Ruminococcus bicirculans') reveals two chromosomes and a selective capacity to utilize plant glucans.</title>
        <authorList>
            <consortium name="NISC Comparative Sequencing Program"/>
            <person name="Wegmann U."/>
            <person name="Louis P."/>
            <person name="Goesmann A."/>
            <person name="Henrissat B."/>
            <person name="Duncan S.H."/>
            <person name="Flint H.J."/>
        </authorList>
    </citation>
    <scope>NUCLEOTIDE SEQUENCE</scope>
    <source>
        <strain evidence="3">NBRC 107715</strain>
    </source>
</reference>
<reference evidence="2 4" key="3">
    <citation type="submission" date="2019-07" db="EMBL/GenBank/DDBJ databases">
        <title>Whole genome shotgun sequence of Methylobacterium oxalidis NBRC 107715.</title>
        <authorList>
            <person name="Hosoyama A."/>
            <person name="Uohara A."/>
            <person name="Ohji S."/>
            <person name="Ichikawa N."/>
        </authorList>
    </citation>
    <scope>NUCLEOTIDE SEQUENCE [LARGE SCALE GENOMIC DNA]</scope>
    <source>
        <strain evidence="2 4">NBRC 107715</strain>
    </source>
</reference>
<keyword evidence="5" id="KW-1185">Reference proteome</keyword>
<evidence type="ECO:0000256" key="1">
    <source>
        <dbReference type="SAM" id="MobiDB-lite"/>
    </source>
</evidence>
<comment type="caution">
    <text evidence="2">The sequence shown here is derived from an EMBL/GenBank/DDBJ whole genome shotgun (WGS) entry which is preliminary data.</text>
</comment>
<feature type="region of interest" description="Disordered" evidence="1">
    <location>
        <begin position="1"/>
        <end position="71"/>
    </location>
</feature>
<accession>A0A512J422</accession>
<proteinExistence type="predicted"/>
<organism evidence="2 4">
    <name type="scientific">Methylobacterium oxalidis</name>
    <dbReference type="NCBI Taxonomy" id="944322"/>
    <lineage>
        <taxon>Bacteria</taxon>
        <taxon>Pseudomonadati</taxon>
        <taxon>Pseudomonadota</taxon>
        <taxon>Alphaproteobacteria</taxon>
        <taxon>Hyphomicrobiales</taxon>
        <taxon>Methylobacteriaceae</taxon>
        <taxon>Methylobacterium</taxon>
    </lineage>
</organism>
<reference evidence="3" key="4">
    <citation type="submission" date="2023-01" db="EMBL/GenBank/DDBJ databases">
        <title>Draft genome sequence of Methylobacterium oxalidis strain NBRC 107715.</title>
        <authorList>
            <person name="Sun Q."/>
            <person name="Mori K."/>
        </authorList>
    </citation>
    <scope>NUCLEOTIDE SEQUENCE</scope>
    <source>
        <strain evidence="3">NBRC 107715</strain>
    </source>
</reference>
<sequence>MSGAMVVRVRVGPETRDAPGRGPEAEEGRGERQHQSESGRPRAEEGRQGEAEARGDRAPATSAGSPSVAEK</sequence>
<dbReference type="Proteomes" id="UP000321960">
    <property type="component" value="Unassembled WGS sequence"/>
</dbReference>
<gene>
    <name evidence="3" type="ORF">GCM10007888_16210</name>
    <name evidence="2" type="ORF">MOX02_27430</name>
</gene>
<dbReference type="AlphaFoldDB" id="A0A512J422"/>
<protein>
    <submittedName>
        <fullName evidence="2">Uncharacterized protein</fullName>
    </submittedName>
</protein>
<feature type="compositionally biased region" description="Basic and acidic residues" evidence="1">
    <location>
        <begin position="11"/>
        <end position="57"/>
    </location>
</feature>
<evidence type="ECO:0000313" key="2">
    <source>
        <dbReference type="EMBL" id="GEP04705.1"/>
    </source>
</evidence>
<dbReference type="Proteomes" id="UP001156856">
    <property type="component" value="Unassembled WGS sequence"/>
</dbReference>